<reference evidence="7 8" key="1">
    <citation type="submission" date="2024-10" db="EMBL/GenBank/DDBJ databases">
        <title>Isolation, draft genome sequencing and identification of Phyllobacterium sp. NSA23, isolated from leaf soil.</title>
        <authorList>
            <person name="Akita H."/>
        </authorList>
    </citation>
    <scope>NUCLEOTIDE SEQUENCE [LARGE SCALE GENOMIC DNA]</scope>
    <source>
        <strain evidence="7 8">NSA23</strain>
    </source>
</reference>
<evidence type="ECO:0000256" key="3">
    <source>
        <dbReference type="ARBA" id="ARBA00022692"/>
    </source>
</evidence>
<feature type="transmembrane region" description="Helical" evidence="6">
    <location>
        <begin position="80"/>
        <end position="104"/>
    </location>
</feature>
<protein>
    <submittedName>
        <fullName evidence="7">AI-2E family transporter</fullName>
    </submittedName>
</protein>
<accession>A0ABQ0H3J5</accession>
<dbReference type="Proteomes" id="UP001628091">
    <property type="component" value="Unassembled WGS sequence"/>
</dbReference>
<comment type="subcellular location">
    <subcellularLocation>
        <location evidence="1">Membrane</location>
        <topology evidence="1">Multi-pass membrane protein</topology>
    </subcellularLocation>
</comment>
<dbReference type="PANTHER" id="PTHR21716:SF62">
    <property type="entry name" value="TRANSPORT PROTEIN YDBI-RELATED"/>
    <property type="match status" value="1"/>
</dbReference>
<feature type="transmembrane region" description="Helical" evidence="6">
    <location>
        <begin position="210"/>
        <end position="233"/>
    </location>
</feature>
<sequence length="358" mass="38063">MLDVKKDEAVSGKTLGSSADISFFARIFLLAAGFAAALFALWQLSHLMLLAFGSVLVAVVLRSFADLIQSHTPLKPKGALALAIVIVAALIAAFIFLLGAQISAQVSQLFERFPELIDRVENAIGISRLEERLEEYARRMIDGTSLVSRITNYSSLVAGTAANLLLLLAAGVYLAANPDLYRRGILLLAAPGVRRELADTLAALFDALRLWLLGQLLAMLFVGILTALGLWALGVPSALALGLIAGLLEFVPVIGSVLGVVPAAIVALGEGPATVAWVIGLYIVIQQVEGMVITPLVQEQTVRLPPAVTIFAIIAFGLLFGPLGVLFATPLTVVVFVLVKKLWIRDTLHEDTDLPGET</sequence>
<dbReference type="Pfam" id="PF01594">
    <property type="entry name" value="AI-2E_transport"/>
    <property type="match status" value="1"/>
</dbReference>
<proteinExistence type="inferred from homology"/>
<feature type="transmembrane region" description="Helical" evidence="6">
    <location>
        <begin position="21"/>
        <end position="42"/>
    </location>
</feature>
<comment type="similarity">
    <text evidence="2">Belongs to the autoinducer-2 exporter (AI-2E) (TC 2.A.86) family.</text>
</comment>
<feature type="transmembrane region" description="Helical" evidence="6">
    <location>
        <begin position="309"/>
        <end position="339"/>
    </location>
</feature>
<dbReference type="InterPro" id="IPR002549">
    <property type="entry name" value="AI-2E-like"/>
</dbReference>
<feature type="transmembrane region" description="Helical" evidence="6">
    <location>
        <begin position="156"/>
        <end position="176"/>
    </location>
</feature>
<feature type="transmembrane region" description="Helical" evidence="6">
    <location>
        <begin position="275"/>
        <end position="297"/>
    </location>
</feature>
<comment type="caution">
    <text evidence="7">The sequence shown here is derived from an EMBL/GenBank/DDBJ whole genome shotgun (WGS) entry which is preliminary data.</text>
</comment>
<keyword evidence="5 6" id="KW-0472">Membrane</keyword>
<organism evidence="7 8">
    <name type="scientific">Phyllobacterium phragmitis</name>
    <dbReference type="NCBI Taxonomy" id="2670329"/>
    <lineage>
        <taxon>Bacteria</taxon>
        <taxon>Pseudomonadati</taxon>
        <taxon>Pseudomonadota</taxon>
        <taxon>Alphaproteobacteria</taxon>
        <taxon>Hyphomicrobiales</taxon>
        <taxon>Phyllobacteriaceae</taxon>
        <taxon>Phyllobacterium</taxon>
    </lineage>
</organism>
<gene>
    <name evidence="7" type="ORF">PPNSA23_34520</name>
</gene>
<dbReference type="EMBL" id="BAAFZP010000002">
    <property type="protein sequence ID" value="GAB1583509.1"/>
    <property type="molecule type" value="Genomic_DNA"/>
</dbReference>
<evidence type="ECO:0000256" key="4">
    <source>
        <dbReference type="ARBA" id="ARBA00022989"/>
    </source>
</evidence>
<evidence type="ECO:0000313" key="8">
    <source>
        <dbReference type="Proteomes" id="UP001628091"/>
    </source>
</evidence>
<evidence type="ECO:0000256" key="1">
    <source>
        <dbReference type="ARBA" id="ARBA00004141"/>
    </source>
</evidence>
<dbReference type="PANTHER" id="PTHR21716">
    <property type="entry name" value="TRANSMEMBRANE PROTEIN"/>
    <property type="match status" value="1"/>
</dbReference>
<feature type="transmembrane region" description="Helical" evidence="6">
    <location>
        <begin position="239"/>
        <end position="268"/>
    </location>
</feature>
<name>A0ABQ0H3J5_9HYPH</name>
<keyword evidence="8" id="KW-1185">Reference proteome</keyword>
<evidence type="ECO:0000256" key="5">
    <source>
        <dbReference type="ARBA" id="ARBA00023136"/>
    </source>
</evidence>
<evidence type="ECO:0000256" key="6">
    <source>
        <dbReference type="SAM" id="Phobius"/>
    </source>
</evidence>
<keyword evidence="3 6" id="KW-0812">Transmembrane</keyword>
<evidence type="ECO:0000313" key="7">
    <source>
        <dbReference type="EMBL" id="GAB1583509.1"/>
    </source>
</evidence>
<evidence type="ECO:0000256" key="2">
    <source>
        <dbReference type="ARBA" id="ARBA00009773"/>
    </source>
</evidence>
<feature type="transmembrane region" description="Helical" evidence="6">
    <location>
        <begin position="48"/>
        <end position="68"/>
    </location>
</feature>
<keyword evidence="4 6" id="KW-1133">Transmembrane helix</keyword>